<proteinExistence type="predicted"/>
<evidence type="ECO:0000313" key="1">
    <source>
        <dbReference type="EMBL" id="KAI7954367.1"/>
    </source>
</evidence>
<reference evidence="2" key="2">
    <citation type="journal article" date="2018" name="Mol. Plant Microbe Interact.">
        <title>Genome sequence resources for the wheat stripe rust pathogen (Puccinia striiformis f. sp. tritici) and the barley stripe rust pathogen (Puccinia striiformis f. sp. hordei).</title>
        <authorList>
            <person name="Xia C."/>
            <person name="Wang M."/>
            <person name="Yin C."/>
            <person name="Cornejo O.E."/>
            <person name="Hulbert S.H."/>
            <person name="Chen X."/>
        </authorList>
    </citation>
    <scope>NUCLEOTIDE SEQUENCE [LARGE SCALE GENOMIC DNA]</scope>
    <source>
        <strain evidence="2">93-210</strain>
    </source>
</reference>
<organism evidence="1 2">
    <name type="scientific">Puccinia striiformis f. sp. tritici</name>
    <dbReference type="NCBI Taxonomy" id="168172"/>
    <lineage>
        <taxon>Eukaryota</taxon>
        <taxon>Fungi</taxon>
        <taxon>Dikarya</taxon>
        <taxon>Basidiomycota</taxon>
        <taxon>Pucciniomycotina</taxon>
        <taxon>Pucciniomycetes</taxon>
        <taxon>Pucciniales</taxon>
        <taxon>Pucciniaceae</taxon>
        <taxon>Puccinia</taxon>
    </lineage>
</organism>
<gene>
    <name evidence="1" type="ORF">MJO28_004767</name>
</gene>
<accession>A0ACC0EKI7</accession>
<reference evidence="1 2" key="3">
    <citation type="journal article" date="2022" name="Microbiol. Spectr.">
        <title>Folding features and dynamics of 3D genome architecture in plant fungal pathogens.</title>
        <authorList>
            <person name="Xia C."/>
        </authorList>
    </citation>
    <scope>NUCLEOTIDE SEQUENCE [LARGE SCALE GENOMIC DNA]</scope>
    <source>
        <strain evidence="1 2">93-210</strain>
    </source>
</reference>
<protein>
    <submittedName>
        <fullName evidence="1">Uncharacterized protein</fullName>
    </submittedName>
</protein>
<dbReference type="Proteomes" id="UP001060170">
    <property type="component" value="Chromosome 5"/>
</dbReference>
<sequence>MEATTEQTEPAQNHQQQEEQPLAAAPAPPAPTLEQIQHPTQALPPPLRAIRRSWHLLSLSYFLNIFAPVLSIHNFTIAKLEADLDGSQPDSYLPTLIQKLLVSLTGDRTTNCSNWESRLRREFLRREPHENPLGEEPAKPKQKIFKRAVGYVYIAEAIPLSTLPTLDDLNSRYAELAQSKNDTSHQDPVNGHSPLDLSHPLHVSGIDQSASVLPDTSSNDTPEPSSKQSPTLEHPLANQVDVKSSELPTPDPPPSDKLATESIESKPLNAASSDISSPAPQNPAGPITITWTSLSPTEKLKAIFKLCEWHFSTSHDLERFRRLVDTKNYNPNAVALDEQFDWRQERCGLDSNGNQYWLSGQGIECRLWIQRREPQPPLKAITLRIPARAKKKGKSAPNKNQKRKYATQESTVTPSTPAAANRGRRCSTGGAPPDSKRAKWTGTRSSTRLRGTPVQPSNIPSSPHPPTRIVIKKPGTSQKSETAASQKQAANGSRRPASRRRTSAAEVWQDVPPGWLDEVVDTIPKQASEVLSSDLSEMSDDDDFVGVSRQTKTKPLPTKSKPLPTKSKPLPTKSKPLSIKPTPIPIASTSMDESLSELSDSPDVSTIITRDSLSDPPNGADEMEDVRKTNEDESVDDTNSPDEGLGLPTAEDPCPEHKMNDATDDVDQDRKPNIAPLGSLQPSTAGDSLSSLHDTSSQLPTPEANTPMNELIPKVEHGAFHSSDAEKVKPCPEGSDAFFPELKGHPLDPDWIEWELVCANLDDWKSFSLQFQDTESPCEQQLVEFVNNEILPEVIAAHNEEQARKEQEEALAQQEEALAQRKRSSRLATREAAQASSMEPEMTAPRETRMHSDRLEAKRLKEAEQEESRKQKDEDQRLVRLREREERIALREAQLASERDAEISRAERARLRAESKLQGKAIKVARPGAENSVPSIESSQQWELNCEICGVTGVNMDDGSEVICCDKCEIWQHSVCHDKADEILKRARRDWATADFICANCSGVAIPRSVKKLRTHVNGKPKPPRPRASKSKDDLNSSAGPSSAIKPKITILMSNPHKLGGTTLNEVSPDLQQSVNSSGETTLPGSNGVQVTHLASNSSVPKKMSLSSSSSSTTVPYTKPIGRPSPTTTTTTTTPPDLSKYYDDLEKLCSILRTNTNLHRNLPIEVMHRLRRYLLDQQAKQREQSATPNTNNGPVNSINNHSTSNPNGTSSPNLHPSLIHSTPPIHHPSIHPNLSHNNNSNSHVLVPSHDPQTIDPQLQQFPQQHQPSSIINNNNLSSDIQVNPNPATHTLDTPANFAHHIHTSNPTSTDPQIDNHSSFSIPTPYSASLPQN</sequence>
<keyword evidence="2" id="KW-1185">Reference proteome</keyword>
<comment type="caution">
    <text evidence="1">The sequence shown here is derived from an EMBL/GenBank/DDBJ whole genome shotgun (WGS) entry which is preliminary data.</text>
</comment>
<evidence type="ECO:0000313" key="2">
    <source>
        <dbReference type="Proteomes" id="UP001060170"/>
    </source>
</evidence>
<name>A0ACC0EKI7_9BASI</name>
<dbReference type="EMBL" id="CM045869">
    <property type="protein sequence ID" value="KAI7954367.1"/>
    <property type="molecule type" value="Genomic_DNA"/>
</dbReference>
<reference evidence="2" key="1">
    <citation type="journal article" date="2018" name="BMC Genomics">
        <title>Genomic insights into host adaptation between the wheat stripe rust pathogen (Puccinia striiformis f. sp. tritici) and the barley stripe rust pathogen (Puccinia striiformis f. sp. hordei).</title>
        <authorList>
            <person name="Xia C."/>
            <person name="Wang M."/>
            <person name="Yin C."/>
            <person name="Cornejo O.E."/>
            <person name="Hulbert S.H."/>
            <person name="Chen X."/>
        </authorList>
    </citation>
    <scope>NUCLEOTIDE SEQUENCE [LARGE SCALE GENOMIC DNA]</scope>
    <source>
        <strain evidence="2">93-210</strain>
    </source>
</reference>